<accession>A0ABQ5VQT1</accession>
<protein>
    <submittedName>
        <fullName evidence="1">Uncharacterized protein</fullName>
    </submittedName>
</protein>
<comment type="caution">
    <text evidence="1">The sequence shown here is derived from an EMBL/GenBank/DDBJ whole genome shotgun (WGS) entry which is preliminary data.</text>
</comment>
<proteinExistence type="predicted"/>
<sequence>MSTISQTYHDLRFAPEQLYFTDEEYASIAKEFFGVEGPKEAYTNRDRAFLQAALFVAVDKSEKAKLLFDIWSSFVSAAPSGSITKLMKKLVQSGAKHAFSAYIDDSPKYSSVGRAGVQYGPFTTQWRLRVGVGDVSALENFLKYGN</sequence>
<dbReference type="EMBL" id="BSNL01000024">
    <property type="protein sequence ID" value="GLQ29427.1"/>
    <property type="molecule type" value="Genomic_DNA"/>
</dbReference>
<organism evidence="1 2">
    <name type="scientific">Sulfitobacter pacificus</name>
    <dbReference type="NCBI Taxonomy" id="1499314"/>
    <lineage>
        <taxon>Bacteria</taxon>
        <taxon>Pseudomonadati</taxon>
        <taxon>Pseudomonadota</taxon>
        <taxon>Alphaproteobacteria</taxon>
        <taxon>Rhodobacterales</taxon>
        <taxon>Roseobacteraceae</taxon>
        <taxon>Sulfitobacter</taxon>
    </lineage>
</organism>
<dbReference type="Proteomes" id="UP001161388">
    <property type="component" value="Unassembled WGS sequence"/>
</dbReference>
<evidence type="ECO:0000313" key="1">
    <source>
        <dbReference type="EMBL" id="GLQ29427.1"/>
    </source>
</evidence>
<dbReference type="RefSeq" id="WP_284376829.1">
    <property type="nucleotide sequence ID" value="NZ_BAABWP010000008.1"/>
</dbReference>
<name>A0ABQ5VQT1_9RHOB</name>
<evidence type="ECO:0000313" key="2">
    <source>
        <dbReference type="Proteomes" id="UP001161388"/>
    </source>
</evidence>
<keyword evidence="2" id="KW-1185">Reference proteome</keyword>
<gene>
    <name evidence="1" type="ORF">GCM10007927_42310</name>
</gene>
<reference evidence="1" key="1">
    <citation type="journal article" date="2014" name="Int. J. Syst. Evol. Microbiol.">
        <title>Complete genome of a new Firmicutes species belonging to the dominant human colonic microbiota ('Ruminococcus bicirculans') reveals two chromosomes and a selective capacity to utilize plant glucans.</title>
        <authorList>
            <consortium name="NISC Comparative Sequencing Program"/>
            <person name="Wegmann U."/>
            <person name="Louis P."/>
            <person name="Goesmann A."/>
            <person name="Henrissat B."/>
            <person name="Duncan S.H."/>
            <person name="Flint H.J."/>
        </authorList>
    </citation>
    <scope>NUCLEOTIDE SEQUENCE</scope>
    <source>
        <strain evidence="1">NBRC 109915</strain>
    </source>
</reference>
<reference evidence="1" key="2">
    <citation type="submission" date="2023-01" db="EMBL/GenBank/DDBJ databases">
        <title>Draft genome sequence of Sulfitobacter pacificus strain NBRC 109915.</title>
        <authorList>
            <person name="Sun Q."/>
            <person name="Mori K."/>
        </authorList>
    </citation>
    <scope>NUCLEOTIDE SEQUENCE</scope>
    <source>
        <strain evidence="1">NBRC 109915</strain>
    </source>
</reference>